<protein>
    <submittedName>
        <fullName evidence="1">Uncharacterized protein</fullName>
    </submittedName>
</protein>
<evidence type="ECO:0000313" key="1">
    <source>
        <dbReference type="EMBL" id="QHT78429.1"/>
    </source>
</evidence>
<name>A0A6C0HD44_9ZZZZ</name>
<dbReference type="EMBL" id="MN739931">
    <property type="protein sequence ID" value="QHT78429.1"/>
    <property type="molecule type" value="Genomic_DNA"/>
</dbReference>
<proteinExistence type="predicted"/>
<reference evidence="1" key="1">
    <citation type="journal article" date="2020" name="Nature">
        <title>Giant virus diversity and host interactions through global metagenomics.</title>
        <authorList>
            <person name="Schulz F."/>
            <person name="Roux S."/>
            <person name="Paez-Espino D."/>
            <person name="Jungbluth S."/>
            <person name="Walsh D.A."/>
            <person name="Denef V.J."/>
            <person name="McMahon K.D."/>
            <person name="Konstantinidis K.T."/>
            <person name="Eloe-Fadrosh E.A."/>
            <person name="Kyrpides N.C."/>
            <person name="Woyke T."/>
        </authorList>
    </citation>
    <scope>NUCLEOTIDE SEQUENCE</scope>
    <source>
        <strain evidence="1">GVMAG-M-3300023179-91</strain>
    </source>
</reference>
<organism evidence="1">
    <name type="scientific">viral metagenome</name>
    <dbReference type="NCBI Taxonomy" id="1070528"/>
    <lineage>
        <taxon>unclassified sequences</taxon>
        <taxon>metagenomes</taxon>
        <taxon>organismal metagenomes</taxon>
    </lineage>
</organism>
<sequence length="51" mass="6087">MQRTMFKTTKYIHFHNNTDMPILVEGWVDKTYGLSTLHLFSFKTPILLDKK</sequence>
<dbReference type="AlphaFoldDB" id="A0A6C0HD44"/>
<accession>A0A6C0HD44</accession>